<dbReference type="RefSeq" id="WP_146912624.1">
    <property type="nucleotide sequence ID" value="NZ_CP042344.1"/>
</dbReference>
<dbReference type="AlphaFoldDB" id="A0A5B8RU52"/>
<gene>
    <name evidence="3" type="ORF">FOZ74_08300</name>
</gene>
<dbReference type="Gene3D" id="3.40.50.1820">
    <property type="entry name" value="alpha/beta hydrolase"/>
    <property type="match status" value="1"/>
</dbReference>
<dbReference type="InterPro" id="IPR029058">
    <property type="entry name" value="AB_hydrolase_fold"/>
</dbReference>
<dbReference type="EMBL" id="CP042344">
    <property type="protein sequence ID" value="QEA13031.1"/>
    <property type="molecule type" value="Genomic_DNA"/>
</dbReference>
<dbReference type="SUPFAM" id="SSF53474">
    <property type="entry name" value="alpha/beta-Hydrolases"/>
    <property type="match status" value="1"/>
</dbReference>
<dbReference type="PANTHER" id="PTHR43798">
    <property type="entry name" value="MONOACYLGLYCEROL LIPASE"/>
    <property type="match status" value="1"/>
</dbReference>
<dbReference type="InterPro" id="IPR000073">
    <property type="entry name" value="AB_hydrolase_1"/>
</dbReference>
<evidence type="ECO:0000313" key="4">
    <source>
        <dbReference type="Proteomes" id="UP000321199"/>
    </source>
</evidence>
<dbReference type="PANTHER" id="PTHR43798:SF31">
    <property type="entry name" value="AB HYDROLASE SUPERFAMILY PROTEIN YCLE"/>
    <property type="match status" value="1"/>
</dbReference>
<name>A0A5B8RU52_9BURK</name>
<dbReference type="InterPro" id="IPR050266">
    <property type="entry name" value="AB_hydrolase_sf"/>
</dbReference>
<keyword evidence="1 3" id="KW-0378">Hydrolase</keyword>
<organism evidence="3 4">
    <name type="scientific">Comamonas flocculans</name>
    <dbReference type="NCBI Taxonomy" id="2597701"/>
    <lineage>
        <taxon>Bacteria</taxon>
        <taxon>Pseudomonadati</taxon>
        <taxon>Pseudomonadota</taxon>
        <taxon>Betaproteobacteria</taxon>
        <taxon>Burkholderiales</taxon>
        <taxon>Comamonadaceae</taxon>
        <taxon>Comamonas</taxon>
    </lineage>
</organism>
<accession>A0A5B8RU52</accession>
<dbReference type="GO" id="GO:0016787">
    <property type="term" value="F:hydrolase activity"/>
    <property type="evidence" value="ECO:0007669"/>
    <property type="project" value="UniProtKB-KW"/>
</dbReference>
<keyword evidence="4" id="KW-1185">Reference proteome</keyword>
<protein>
    <submittedName>
        <fullName evidence="3">Alpha/beta fold hydrolase</fullName>
    </submittedName>
</protein>
<evidence type="ECO:0000259" key="2">
    <source>
        <dbReference type="Pfam" id="PF00561"/>
    </source>
</evidence>
<evidence type="ECO:0000313" key="3">
    <source>
        <dbReference type="EMBL" id="QEA13031.1"/>
    </source>
</evidence>
<dbReference type="GO" id="GO:0016020">
    <property type="term" value="C:membrane"/>
    <property type="evidence" value="ECO:0007669"/>
    <property type="project" value="TreeGrafter"/>
</dbReference>
<evidence type="ECO:0000256" key="1">
    <source>
        <dbReference type="ARBA" id="ARBA00022801"/>
    </source>
</evidence>
<dbReference type="OrthoDB" id="9799989at2"/>
<feature type="domain" description="AB hydrolase-1" evidence="2">
    <location>
        <begin position="32"/>
        <end position="264"/>
    </location>
</feature>
<sequence length="288" mass="31401">MTEPCAANPEIAHSIDAAGLRTNYHDRGSGAPVLLIHGSGPGVSAWANWRTVMPALAERARVIAPDMAGFGYSERPVGFVYGMDAWVRQAVGLLDALQIARADLVGNSFGGALALALAIRHPERVRRLVLMGSVGVSFPITPGLDAVWGYEPSVAAMRALLDIFAFDRTLVSDELAQLRYEASIRPGFQESFAAMFPAPRQRWVQALASSEADIRRIPHETLIVHGREDQVIPLENAYRLTALLARAQLHVYGRCGHWTQIEHAARFARLVGDFLAEAGPDEPLPLPR</sequence>
<dbReference type="KEGG" id="cof:FOZ74_08300"/>
<reference evidence="3 4" key="1">
    <citation type="submission" date="2019-07" db="EMBL/GenBank/DDBJ databases">
        <title>Complete genome sequence of Comamonas sp. NLF 7-7 isolated from livestock.</title>
        <authorList>
            <person name="Kim D.H."/>
            <person name="Kim J.G."/>
        </authorList>
    </citation>
    <scope>NUCLEOTIDE SEQUENCE [LARGE SCALE GENOMIC DNA]</scope>
    <source>
        <strain evidence="3 4">NLF 7-7</strain>
    </source>
</reference>
<dbReference type="Pfam" id="PF00561">
    <property type="entry name" value="Abhydrolase_1"/>
    <property type="match status" value="1"/>
</dbReference>
<proteinExistence type="predicted"/>
<dbReference type="Proteomes" id="UP000321199">
    <property type="component" value="Chromosome"/>
</dbReference>
<dbReference type="PRINTS" id="PR00111">
    <property type="entry name" value="ABHYDROLASE"/>
</dbReference>